<evidence type="ECO:0000256" key="2">
    <source>
        <dbReference type="ARBA" id="ARBA00023125"/>
    </source>
</evidence>
<proteinExistence type="predicted"/>
<evidence type="ECO:0000256" key="1">
    <source>
        <dbReference type="ARBA" id="ARBA00023015"/>
    </source>
</evidence>
<organism evidence="6 7">
    <name type="scientific">Thlaspi arvense</name>
    <name type="common">Field penny-cress</name>
    <dbReference type="NCBI Taxonomy" id="13288"/>
    <lineage>
        <taxon>Eukaryota</taxon>
        <taxon>Viridiplantae</taxon>
        <taxon>Streptophyta</taxon>
        <taxon>Embryophyta</taxon>
        <taxon>Tracheophyta</taxon>
        <taxon>Spermatophyta</taxon>
        <taxon>Magnoliopsida</taxon>
        <taxon>eudicotyledons</taxon>
        <taxon>Gunneridae</taxon>
        <taxon>Pentapetalae</taxon>
        <taxon>rosids</taxon>
        <taxon>malvids</taxon>
        <taxon>Brassicales</taxon>
        <taxon>Brassicaceae</taxon>
        <taxon>Thlaspideae</taxon>
        <taxon>Thlaspi</taxon>
    </lineage>
</organism>
<evidence type="ECO:0000313" key="7">
    <source>
        <dbReference type="Proteomes" id="UP000836841"/>
    </source>
</evidence>
<dbReference type="InterPro" id="IPR003441">
    <property type="entry name" value="NAC-dom"/>
</dbReference>
<comment type="caution">
    <text evidence="6">The sequence shown here is derived from an EMBL/GenBank/DDBJ whole genome shotgun (WGS) entry which is preliminary data.</text>
</comment>
<protein>
    <recommendedName>
        <fullName evidence="5">NAC domain-containing protein</fullName>
    </recommendedName>
</protein>
<evidence type="ECO:0000256" key="4">
    <source>
        <dbReference type="ARBA" id="ARBA00023242"/>
    </source>
</evidence>
<keyword evidence="2" id="KW-0238">DNA-binding</keyword>
<dbReference type="PROSITE" id="PS51005">
    <property type="entry name" value="NAC"/>
    <property type="match status" value="1"/>
</dbReference>
<feature type="domain" description="NAC" evidence="5">
    <location>
        <begin position="27"/>
        <end position="174"/>
    </location>
</feature>
<name>A0AAU9S369_THLAR</name>
<dbReference type="Proteomes" id="UP000836841">
    <property type="component" value="Unassembled WGS sequence"/>
</dbReference>
<sequence length="196" mass="23361">MLLGEERKYLFSERGGEQEETQKQMERAPGFRFYPTEEELISFYLHNKLHGNRQDLDSVIPVLCIYEFNPSDLPQLAGERCRNDPEQWFFFIPRLERELMGRRPTRLTPAGYWKAAGSRRYVYSLDNRAIGIKRDMVFYLGRFPTGRKTEWKMNEYRAIEVDPRGVVLKKIPIPISYRLLRLTIRVYYIKGENSRP</sequence>
<dbReference type="Pfam" id="PF02365">
    <property type="entry name" value="NAM"/>
    <property type="match status" value="1"/>
</dbReference>
<dbReference type="GO" id="GO:0006355">
    <property type="term" value="P:regulation of DNA-templated transcription"/>
    <property type="evidence" value="ECO:0007669"/>
    <property type="project" value="InterPro"/>
</dbReference>
<dbReference type="InterPro" id="IPR036093">
    <property type="entry name" value="NAC_dom_sf"/>
</dbReference>
<accession>A0AAU9S369</accession>
<dbReference type="GO" id="GO:0003677">
    <property type="term" value="F:DNA binding"/>
    <property type="evidence" value="ECO:0007669"/>
    <property type="project" value="UniProtKB-KW"/>
</dbReference>
<reference evidence="6 7" key="1">
    <citation type="submission" date="2022-03" db="EMBL/GenBank/DDBJ databases">
        <authorList>
            <person name="Nunn A."/>
            <person name="Chopra R."/>
            <person name="Nunn A."/>
            <person name="Contreras Garrido A."/>
        </authorList>
    </citation>
    <scope>NUCLEOTIDE SEQUENCE [LARGE SCALE GENOMIC DNA]</scope>
</reference>
<keyword evidence="3" id="KW-0804">Transcription</keyword>
<evidence type="ECO:0000313" key="6">
    <source>
        <dbReference type="EMBL" id="CAH2057574.1"/>
    </source>
</evidence>
<dbReference type="SUPFAM" id="SSF101941">
    <property type="entry name" value="NAC domain"/>
    <property type="match status" value="1"/>
</dbReference>
<dbReference type="PANTHER" id="PTHR31744:SF220">
    <property type="entry name" value="LOW QUALITY PROTEIN: NAC DOMAIN-CONTAINING PROTEIN 90-LIKE"/>
    <property type="match status" value="1"/>
</dbReference>
<dbReference type="Gene3D" id="2.170.150.80">
    <property type="entry name" value="NAC domain"/>
    <property type="match status" value="1"/>
</dbReference>
<dbReference type="PANTHER" id="PTHR31744">
    <property type="entry name" value="PROTEIN CUP-SHAPED COTYLEDON 2-RELATED"/>
    <property type="match status" value="1"/>
</dbReference>
<evidence type="ECO:0000256" key="3">
    <source>
        <dbReference type="ARBA" id="ARBA00023163"/>
    </source>
</evidence>
<keyword evidence="1" id="KW-0805">Transcription regulation</keyword>
<evidence type="ECO:0000259" key="5">
    <source>
        <dbReference type="PROSITE" id="PS51005"/>
    </source>
</evidence>
<dbReference type="EMBL" id="CAJVSB020000708">
    <property type="protein sequence ID" value="CAH2057574.1"/>
    <property type="molecule type" value="Genomic_DNA"/>
</dbReference>
<gene>
    <name evidence="6" type="ORF">TAV2_LOCUS12232</name>
</gene>
<keyword evidence="7" id="KW-1185">Reference proteome</keyword>
<dbReference type="AlphaFoldDB" id="A0AAU9S369"/>
<keyword evidence="4" id="KW-0539">Nucleus</keyword>